<reference evidence="1" key="1">
    <citation type="submission" date="2025-02" db="EMBL/GenBank/DDBJ databases">
        <authorList>
            <consortium name="NCBI Genome Project"/>
        </authorList>
    </citation>
    <scope>NUCLEOTIDE SEQUENCE</scope>
</reference>
<protein>
    <submittedName>
        <fullName evidence="1">Uncharacterized protein</fullName>
    </submittedName>
</protein>
<dbReference type="GeneID" id="84593391"/>
<dbReference type="RefSeq" id="XP_059604778.1">
    <property type="nucleotide sequence ID" value="XM_059745086.1"/>
</dbReference>
<organism evidence="1">
    <name type="scientific">Aspergillus niger</name>
    <dbReference type="NCBI Taxonomy" id="5061"/>
    <lineage>
        <taxon>Eukaryota</taxon>
        <taxon>Fungi</taxon>
        <taxon>Dikarya</taxon>
        <taxon>Ascomycota</taxon>
        <taxon>Pezizomycotina</taxon>
        <taxon>Eurotiomycetes</taxon>
        <taxon>Eurotiomycetidae</taxon>
        <taxon>Eurotiales</taxon>
        <taxon>Aspergillaceae</taxon>
        <taxon>Aspergillus</taxon>
        <taxon>Aspergillus subgen. Circumdati</taxon>
    </lineage>
</organism>
<accession>A0AAJ8BW45</accession>
<sequence>MIPPLPTRPLRLQPRILNRNQIPKHTRLDHTLPEQLSTVSSTRAQFLTRSLHRLPLSLQLQLVLPSLLPLVQVPGAVDRPVAEEASAGESKGTGSEWVVEEVADQCDSAVAAESGLFSLLERDGCAELGLRLELGLAEGVGDGVAGEGWAGHWDAEDRCQGGEDRGEGAHFGGVSSLSLSFFCLWGIGAELRFGGGGGGVSENVRKTDTARRSGSLIS</sequence>
<reference evidence="1" key="2">
    <citation type="submission" date="2025-08" db="UniProtKB">
        <authorList>
            <consortium name="RefSeq"/>
        </authorList>
    </citation>
    <scope>IDENTIFICATION</scope>
</reference>
<dbReference type="AlphaFoldDB" id="A0AAJ8BW45"/>
<dbReference type="KEGG" id="ang:An16g04190"/>
<dbReference type="VEuPathDB" id="FungiDB:An16g04190"/>
<proteinExistence type="predicted"/>
<evidence type="ECO:0000313" key="1">
    <source>
        <dbReference type="RefSeq" id="XP_059604778.1"/>
    </source>
</evidence>
<gene>
    <name evidence="1" type="ORF">An16g04190</name>
</gene>
<name>A0AAJ8BW45_ASPNG</name>